<dbReference type="InterPro" id="IPR027417">
    <property type="entry name" value="P-loop_NTPase"/>
</dbReference>
<dbReference type="GO" id="GO:0016887">
    <property type="term" value="F:ATP hydrolysis activity"/>
    <property type="evidence" value="ECO:0007669"/>
    <property type="project" value="InterPro"/>
</dbReference>
<evidence type="ECO:0000256" key="1">
    <source>
        <dbReference type="ARBA" id="ARBA00005417"/>
    </source>
</evidence>
<sequence length="241" mass="25504">MRPGQISVNHVSFYYGHEAVLSDISLDIGTGEHIAVLGRSGAGKSTLLHLLAGLLQPSRGSIAIDGGALNNEIGHPVLMFQRPALLPWLSARDNVLLPLHFANAVRLDRAAATAKADGLIAQVGLGERADALPTHLSGGQQQRVALARALASDPAVLLLDEPFSALDQDTRAVLRSDIRALARARGMTLVTVTHDLSDAAALADRIFVLAGAPGRIEREVVLGDNPEDELRAYFAGRRDAA</sequence>
<evidence type="ECO:0000259" key="5">
    <source>
        <dbReference type="PROSITE" id="PS50893"/>
    </source>
</evidence>
<comment type="similarity">
    <text evidence="1">Belongs to the ABC transporter superfamily.</text>
</comment>
<keyword evidence="2" id="KW-0813">Transport</keyword>
<dbReference type="PROSITE" id="PS00211">
    <property type="entry name" value="ABC_TRANSPORTER_1"/>
    <property type="match status" value="1"/>
</dbReference>
<organism evidence="6 7">
    <name type="scientific">Pseudolabrys taiwanensis</name>
    <dbReference type="NCBI Taxonomy" id="331696"/>
    <lineage>
        <taxon>Bacteria</taxon>
        <taxon>Pseudomonadati</taxon>
        <taxon>Pseudomonadota</taxon>
        <taxon>Alphaproteobacteria</taxon>
        <taxon>Hyphomicrobiales</taxon>
        <taxon>Xanthobacteraceae</taxon>
        <taxon>Pseudolabrys</taxon>
    </lineage>
</organism>
<evidence type="ECO:0000256" key="3">
    <source>
        <dbReference type="ARBA" id="ARBA00022741"/>
    </source>
</evidence>
<dbReference type="Pfam" id="PF00005">
    <property type="entry name" value="ABC_tran"/>
    <property type="match status" value="1"/>
</dbReference>
<dbReference type="InterPro" id="IPR003439">
    <property type="entry name" value="ABC_transporter-like_ATP-bd"/>
</dbReference>
<protein>
    <submittedName>
        <fullName evidence="6">ATP-binding cassette domain-containing protein</fullName>
    </submittedName>
</protein>
<evidence type="ECO:0000256" key="4">
    <source>
        <dbReference type="ARBA" id="ARBA00022840"/>
    </source>
</evidence>
<feature type="domain" description="ABC transporter" evidence="5">
    <location>
        <begin position="6"/>
        <end position="235"/>
    </location>
</feature>
<keyword evidence="4 6" id="KW-0067">ATP-binding</keyword>
<gene>
    <name evidence="6" type="ORF">DW352_14180</name>
</gene>
<dbReference type="AlphaFoldDB" id="A0A345ZXB6"/>
<dbReference type="InterPro" id="IPR003593">
    <property type="entry name" value="AAA+_ATPase"/>
</dbReference>
<keyword evidence="7" id="KW-1185">Reference proteome</keyword>
<evidence type="ECO:0000256" key="2">
    <source>
        <dbReference type="ARBA" id="ARBA00022448"/>
    </source>
</evidence>
<evidence type="ECO:0000313" key="7">
    <source>
        <dbReference type="Proteomes" id="UP000254889"/>
    </source>
</evidence>
<dbReference type="KEGG" id="ptaw:DW352_14180"/>
<evidence type="ECO:0000313" key="6">
    <source>
        <dbReference type="EMBL" id="AXK81563.1"/>
    </source>
</evidence>
<dbReference type="SMART" id="SM00382">
    <property type="entry name" value="AAA"/>
    <property type="match status" value="1"/>
</dbReference>
<dbReference type="PROSITE" id="PS50893">
    <property type="entry name" value="ABC_TRANSPORTER_2"/>
    <property type="match status" value="1"/>
</dbReference>
<keyword evidence="3" id="KW-0547">Nucleotide-binding</keyword>
<dbReference type="EMBL" id="CP031417">
    <property type="protein sequence ID" value="AXK81563.1"/>
    <property type="molecule type" value="Genomic_DNA"/>
</dbReference>
<dbReference type="Gene3D" id="3.40.50.300">
    <property type="entry name" value="P-loop containing nucleotide triphosphate hydrolases"/>
    <property type="match status" value="1"/>
</dbReference>
<dbReference type="Proteomes" id="UP000254889">
    <property type="component" value="Chromosome"/>
</dbReference>
<dbReference type="PANTHER" id="PTHR42788">
    <property type="entry name" value="TAURINE IMPORT ATP-BINDING PROTEIN-RELATED"/>
    <property type="match status" value="1"/>
</dbReference>
<name>A0A345ZXB6_9HYPH</name>
<dbReference type="OrthoDB" id="9797536at2"/>
<proteinExistence type="inferred from homology"/>
<reference evidence="6 7" key="1">
    <citation type="submission" date="2018-07" db="EMBL/GenBank/DDBJ databases">
        <authorList>
            <person name="Quirk P.G."/>
            <person name="Krulwich T.A."/>
        </authorList>
    </citation>
    <scope>NUCLEOTIDE SEQUENCE [LARGE SCALE GENOMIC DNA]</scope>
    <source>
        <strain evidence="6 7">CC-BB4</strain>
    </source>
</reference>
<dbReference type="GO" id="GO:0005524">
    <property type="term" value="F:ATP binding"/>
    <property type="evidence" value="ECO:0007669"/>
    <property type="project" value="UniProtKB-KW"/>
</dbReference>
<accession>A0A345ZXB6</accession>
<dbReference type="SUPFAM" id="SSF52540">
    <property type="entry name" value="P-loop containing nucleoside triphosphate hydrolases"/>
    <property type="match status" value="1"/>
</dbReference>
<dbReference type="PANTHER" id="PTHR42788:SF13">
    <property type="entry name" value="ALIPHATIC SULFONATES IMPORT ATP-BINDING PROTEIN SSUB"/>
    <property type="match status" value="1"/>
</dbReference>
<dbReference type="InterPro" id="IPR050166">
    <property type="entry name" value="ABC_transporter_ATP-bind"/>
</dbReference>
<dbReference type="InterPro" id="IPR017871">
    <property type="entry name" value="ABC_transporter-like_CS"/>
</dbReference>